<proteinExistence type="predicted"/>
<evidence type="ECO:0000313" key="1">
    <source>
        <dbReference type="EMBL" id="MEB3782404.1"/>
    </source>
</evidence>
<protein>
    <recommendedName>
        <fullName evidence="3">BTB domain-containing protein</fullName>
    </recommendedName>
</protein>
<dbReference type="EMBL" id="JAJGWQ010000003">
    <property type="protein sequence ID" value="MEB3782404.1"/>
    <property type="molecule type" value="Genomic_DNA"/>
</dbReference>
<keyword evidence="2" id="KW-1185">Reference proteome</keyword>
<dbReference type="RefSeq" id="WP_324835945.1">
    <property type="nucleotide sequence ID" value="NZ_JAJGWQ010000003.1"/>
</dbReference>
<evidence type="ECO:0000313" key="2">
    <source>
        <dbReference type="Proteomes" id="UP001336015"/>
    </source>
</evidence>
<sequence>MFNSIKSIRDKFRFKFLHEKHGEHTVDERADDEFFKIKIKEKLIEAIINGVNALPIIVAESKSVDAFECEIAHKGKGFVVKRIRFLARSVYFRSVFYQISKAFKISYTDESAAIMDAFFQDAKLQDFVEMHCGRIIANMPSEVLLDVRTANAYLLRSISNRLSIELDNYFENNQLLLLCIARAEGVKGASIFDLNESDSVNNEKIRNILDRRNYDRPIFEDQYSNMRKRYKANDDATEKPFE</sequence>
<gene>
    <name evidence="1" type="ORF">LLW09_07525</name>
</gene>
<organism evidence="1 2">
    <name type="scientific">Pseudomonas paracarnis</name>
    <dbReference type="NCBI Taxonomy" id="2750625"/>
    <lineage>
        <taxon>Bacteria</taxon>
        <taxon>Pseudomonadati</taxon>
        <taxon>Pseudomonadota</taxon>
        <taxon>Gammaproteobacteria</taxon>
        <taxon>Pseudomonadales</taxon>
        <taxon>Pseudomonadaceae</taxon>
        <taxon>Pseudomonas</taxon>
    </lineage>
</organism>
<name>A0ABU6BQJ5_9PSED</name>
<evidence type="ECO:0008006" key="3">
    <source>
        <dbReference type="Google" id="ProtNLM"/>
    </source>
</evidence>
<accession>A0ABU6BQJ5</accession>
<comment type="caution">
    <text evidence="1">The sequence shown here is derived from an EMBL/GenBank/DDBJ whole genome shotgun (WGS) entry which is preliminary data.</text>
</comment>
<reference evidence="1 2" key="1">
    <citation type="journal article" date="2023" name="Int J Dairy Technol">
        <title>Genome based analysis of Pseudomonas paracarnis RQ057, a strain responsible for blue discoloration spoilage in processed cheese.</title>
        <authorList>
            <person name="Rodrigues Rd.S."/>
            <person name="Machado S.G."/>
            <person name="de Carvalho A.F."/>
            <person name="Nero L.A."/>
        </authorList>
    </citation>
    <scope>NUCLEOTIDE SEQUENCE [LARGE SCALE GENOMIC DNA]</scope>
    <source>
        <strain evidence="1 2">RQ057</strain>
    </source>
</reference>
<dbReference type="Proteomes" id="UP001336015">
    <property type="component" value="Unassembled WGS sequence"/>
</dbReference>